<dbReference type="Pfam" id="PF13458">
    <property type="entry name" value="Peripla_BP_6"/>
    <property type="match status" value="1"/>
</dbReference>
<dbReference type="AlphaFoldDB" id="A0A975B993"/>
<dbReference type="InterPro" id="IPR051010">
    <property type="entry name" value="BCAA_transport"/>
</dbReference>
<accession>A0A975B993</accession>
<organism evidence="5 6">
    <name type="scientific">Desulfonema limicola</name>
    <dbReference type="NCBI Taxonomy" id="45656"/>
    <lineage>
        <taxon>Bacteria</taxon>
        <taxon>Pseudomonadati</taxon>
        <taxon>Thermodesulfobacteriota</taxon>
        <taxon>Desulfobacteria</taxon>
        <taxon>Desulfobacterales</taxon>
        <taxon>Desulfococcaceae</taxon>
        <taxon>Desulfonema</taxon>
    </lineage>
</organism>
<sequence length="416" mass="45357">MKKLIWLMAIFLTGAFSPVAADQKILTIGVSGTYSGGFASVGKSVSDGEADYLHWLGAKGGIEYKSPDGSTEKAGIRVIVEDNRYNPAQAVNIYESFRAKGVNMIIGFGSTPGQVCAANASKDRIPYLSWYAYATPLGYRPSPQYYWTFLPTIAESATPAIKWFIQEKWKGPGIPKIGIMAANVPSWRILGKPGMMDTYIRNIGGELGGVEFIPMVTPDMTVTIGKLVMGKQVNALLLIGNSSQAVVLAKNLKQMGIDTQKTTVIFNISAWDETLFKSASQEIEGIYGEIHTALPDENVPGMQIVREAAALAGRTPEEIVVNYINGVIGSMTLETVVRNALEKHGYEKVVQSGEYIRDEIHKLKSFDPLGLSAPVGVLHPDMPYFYNHARIVKASKGKFIKAGQWISIDRIPGAME</sequence>
<dbReference type="RefSeq" id="WP_207687394.1">
    <property type="nucleotide sequence ID" value="NZ_CP061799.1"/>
</dbReference>
<gene>
    <name evidence="5" type="ORF">dnl_36820</name>
</gene>
<dbReference type="InterPro" id="IPR028082">
    <property type="entry name" value="Peripla_BP_I"/>
</dbReference>
<dbReference type="SUPFAM" id="SSF53822">
    <property type="entry name" value="Periplasmic binding protein-like I"/>
    <property type="match status" value="1"/>
</dbReference>
<feature type="signal peptide" evidence="3">
    <location>
        <begin position="1"/>
        <end position="21"/>
    </location>
</feature>
<keyword evidence="2 3" id="KW-0732">Signal</keyword>
<evidence type="ECO:0000313" key="6">
    <source>
        <dbReference type="Proteomes" id="UP000663720"/>
    </source>
</evidence>
<dbReference type="PANTHER" id="PTHR30483">
    <property type="entry name" value="LEUCINE-SPECIFIC-BINDING PROTEIN"/>
    <property type="match status" value="1"/>
</dbReference>
<keyword evidence="6" id="KW-1185">Reference proteome</keyword>
<dbReference type="EMBL" id="CP061799">
    <property type="protein sequence ID" value="QTA81349.1"/>
    <property type="molecule type" value="Genomic_DNA"/>
</dbReference>
<dbReference type="PANTHER" id="PTHR30483:SF6">
    <property type="entry name" value="PERIPLASMIC BINDING PROTEIN OF ABC TRANSPORTER FOR NATURAL AMINO ACIDS"/>
    <property type="match status" value="1"/>
</dbReference>
<evidence type="ECO:0000256" key="3">
    <source>
        <dbReference type="SAM" id="SignalP"/>
    </source>
</evidence>
<evidence type="ECO:0000256" key="2">
    <source>
        <dbReference type="ARBA" id="ARBA00022729"/>
    </source>
</evidence>
<dbReference type="Gene3D" id="3.40.50.2300">
    <property type="match status" value="2"/>
</dbReference>
<feature type="domain" description="Leucine-binding protein" evidence="4">
    <location>
        <begin position="27"/>
        <end position="367"/>
    </location>
</feature>
<dbReference type="InterPro" id="IPR028081">
    <property type="entry name" value="Leu-bd"/>
</dbReference>
<evidence type="ECO:0000313" key="5">
    <source>
        <dbReference type="EMBL" id="QTA81349.1"/>
    </source>
</evidence>
<evidence type="ECO:0000259" key="4">
    <source>
        <dbReference type="Pfam" id="PF13458"/>
    </source>
</evidence>
<dbReference type="Proteomes" id="UP000663720">
    <property type="component" value="Chromosome"/>
</dbReference>
<proteinExistence type="inferred from homology"/>
<evidence type="ECO:0000256" key="1">
    <source>
        <dbReference type="ARBA" id="ARBA00010062"/>
    </source>
</evidence>
<comment type="similarity">
    <text evidence="1">Belongs to the leucine-binding protein family.</text>
</comment>
<reference evidence="5" key="1">
    <citation type="journal article" date="2021" name="Microb. Physiol.">
        <title>Proteogenomic Insights into the Physiology of Marine, Sulfate-Reducing, Filamentous Desulfonema limicola and Desulfonema magnum.</title>
        <authorList>
            <person name="Schnaars V."/>
            <person name="Wohlbrand L."/>
            <person name="Scheve S."/>
            <person name="Hinrichs C."/>
            <person name="Reinhardt R."/>
            <person name="Rabus R."/>
        </authorList>
    </citation>
    <scope>NUCLEOTIDE SEQUENCE</scope>
    <source>
        <strain evidence="5">5ac10</strain>
    </source>
</reference>
<feature type="chain" id="PRO_5036755684" evidence="3">
    <location>
        <begin position="22"/>
        <end position="416"/>
    </location>
</feature>
<name>A0A975B993_9BACT</name>
<protein>
    <submittedName>
        <fullName evidence="5">Leucine-binding domain-containing protein</fullName>
    </submittedName>
</protein>
<dbReference type="KEGG" id="dli:dnl_36820"/>